<sequence length="325" mass="36663">MTYVCTICISDLNSNVSVALPCGHIFHKTCIEAWLTNDANQGHRTNCPLFDDNVEMEAFSSVEDKHKIEELETKNRELQSSLNKQKQDIDRKTHMLNQLQEEFDKTRATEQKYVSTVRYLKQLKRVADIDDYLSQPTTQAYLAALSRLPRPDLIVALGGLKSKCVQLANQRDVALKKAEKAKSKEEELSEKVTGLLKKVEKLKNKDKSKSKAFNPTNYLKYSEPSSSRNVIVLDSDDDSGSESESIRPTQNNLLIDNNELDEERIPSSSSDESDDNLLYTVTDHSGIPISLGRPTGSTDEGAANHSYRKRRGEDIIEPVRKQSRA</sequence>
<dbReference type="Pfam" id="PF13639">
    <property type="entry name" value="zf-RING_2"/>
    <property type="match status" value="1"/>
</dbReference>
<dbReference type="InterPro" id="IPR001841">
    <property type="entry name" value="Znf_RING"/>
</dbReference>
<organism evidence="5 6">
    <name type="scientific">Rhizopus oryzae</name>
    <name type="common">Mucormycosis agent</name>
    <name type="synonym">Rhizopus arrhizus var. delemar</name>
    <dbReference type="NCBI Taxonomy" id="64495"/>
    <lineage>
        <taxon>Eukaryota</taxon>
        <taxon>Fungi</taxon>
        <taxon>Fungi incertae sedis</taxon>
        <taxon>Mucoromycota</taxon>
        <taxon>Mucoromycotina</taxon>
        <taxon>Mucoromycetes</taxon>
        <taxon>Mucorales</taxon>
        <taxon>Mucorineae</taxon>
        <taxon>Rhizopodaceae</taxon>
        <taxon>Rhizopus</taxon>
    </lineage>
</organism>
<dbReference type="PROSITE" id="PS50089">
    <property type="entry name" value="ZF_RING_2"/>
    <property type="match status" value="1"/>
</dbReference>
<dbReference type="SMART" id="SM00184">
    <property type="entry name" value="RING"/>
    <property type="match status" value="1"/>
</dbReference>
<feature type="coiled-coil region" evidence="2">
    <location>
        <begin position="61"/>
        <end position="109"/>
    </location>
</feature>
<dbReference type="Gene3D" id="3.30.40.10">
    <property type="entry name" value="Zinc/RING finger domain, C3HC4 (zinc finger)"/>
    <property type="match status" value="1"/>
</dbReference>
<evidence type="ECO:0000259" key="4">
    <source>
        <dbReference type="PROSITE" id="PS50089"/>
    </source>
</evidence>
<dbReference type="GO" id="GO:0008270">
    <property type="term" value="F:zinc ion binding"/>
    <property type="evidence" value="ECO:0007669"/>
    <property type="project" value="UniProtKB-KW"/>
</dbReference>
<evidence type="ECO:0000313" key="6">
    <source>
        <dbReference type="Proteomes" id="UP000716291"/>
    </source>
</evidence>
<evidence type="ECO:0000256" key="3">
    <source>
        <dbReference type="SAM" id="MobiDB-lite"/>
    </source>
</evidence>
<keyword evidence="6" id="KW-1185">Reference proteome</keyword>
<evidence type="ECO:0000313" key="5">
    <source>
        <dbReference type="EMBL" id="KAG1304340.1"/>
    </source>
</evidence>
<dbReference type="SUPFAM" id="SSF57850">
    <property type="entry name" value="RING/U-box"/>
    <property type="match status" value="1"/>
</dbReference>
<keyword evidence="1" id="KW-0863">Zinc-finger</keyword>
<proteinExistence type="predicted"/>
<dbReference type="EMBL" id="JAANQT010001664">
    <property type="protein sequence ID" value="KAG1304340.1"/>
    <property type="molecule type" value="Genomic_DNA"/>
</dbReference>
<name>A0A9P6X3U9_RHIOR</name>
<dbReference type="InterPro" id="IPR013083">
    <property type="entry name" value="Znf_RING/FYVE/PHD"/>
</dbReference>
<dbReference type="OrthoDB" id="2288578at2759"/>
<feature type="compositionally biased region" description="Basic and acidic residues" evidence="3">
    <location>
        <begin position="311"/>
        <end position="325"/>
    </location>
</feature>
<accession>A0A9P6X3U9</accession>
<gene>
    <name evidence="5" type="ORF">G6F64_009289</name>
</gene>
<evidence type="ECO:0000256" key="2">
    <source>
        <dbReference type="SAM" id="Coils"/>
    </source>
</evidence>
<comment type="caution">
    <text evidence="5">The sequence shown here is derived from an EMBL/GenBank/DDBJ whole genome shotgun (WGS) entry which is preliminary data.</text>
</comment>
<protein>
    <recommendedName>
        <fullName evidence="4">RING-type domain-containing protein</fullName>
    </recommendedName>
</protein>
<evidence type="ECO:0000256" key="1">
    <source>
        <dbReference type="PROSITE-ProRule" id="PRU00175"/>
    </source>
</evidence>
<reference evidence="5" key="1">
    <citation type="journal article" date="2020" name="Microb. Genom.">
        <title>Genetic diversity of clinical and environmental Mucorales isolates obtained from an investigation of mucormycosis cases among solid organ transplant recipients.</title>
        <authorList>
            <person name="Nguyen M.H."/>
            <person name="Kaul D."/>
            <person name="Muto C."/>
            <person name="Cheng S.J."/>
            <person name="Richter R.A."/>
            <person name="Bruno V.M."/>
            <person name="Liu G."/>
            <person name="Beyhan S."/>
            <person name="Sundermann A.J."/>
            <person name="Mounaud S."/>
            <person name="Pasculle A.W."/>
            <person name="Nierman W.C."/>
            <person name="Driscoll E."/>
            <person name="Cumbie R."/>
            <person name="Clancy C.J."/>
            <person name="Dupont C.L."/>
        </authorList>
    </citation>
    <scope>NUCLEOTIDE SEQUENCE</scope>
    <source>
        <strain evidence="5">GL11</strain>
    </source>
</reference>
<feature type="coiled-coil region" evidence="2">
    <location>
        <begin position="171"/>
        <end position="205"/>
    </location>
</feature>
<feature type="domain" description="RING-type" evidence="4">
    <location>
        <begin position="5"/>
        <end position="49"/>
    </location>
</feature>
<dbReference type="Proteomes" id="UP000716291">
    <property type="component" value="Unassembled WGS sequence"/>
</dbReference>
<dbReference type="AlphaFoldDB" id="A0A9P6X3U9"/>
<keyword evidence="1" id="KW-0479">Metal-binding</keyword>
<keyword evidence="2" id="KW-0175">Coiled coil</keyword>
<keyword evidence="1" id="KW-0862">Zinc</keyword>
<feature type="region of interest" description="Disordered" evidence="3">
    <location>
        <begin position="229"/>
        <end position="325"/>
    </location>
</feature>